<reference evidence="2" key="1">
    <citation type="journal article" date="2022" name="Mol. Ecol. Resour.">
        <title>The genomes of chicory, endive, great burdock and yacon provide insights into Asteraceae palaeo-polyploidization history and plant inulin production.</title>
        <authorList>
            <person name="Fan W."/>
            <person name="Wang S."/>
            <person name="Wang H."/>
            <person name="Wang A."/>
            <person name="Jiang F."/>
            <person name="Liu H."/>
            <person name="Zhao H."/>
            <person name="Xu D."/>
            <person name="Zhang Y."/>
        </authorList>
    </citation>
    <scope>NUCLEOTIDE SEQUENCE [LARGE SCALE GENOMIC DNA]</scope>
    <source>
        <strain evidence="2">cv. Niubang</strain>
    </source>
</reference>
<comment type="caution">
    <text evidence="1">The sequence shown here is derived from an EMBL/GenBank/DDBJ whole genome shotgun (WGS) entry which is preliminary data.</text>
</comment>
<reference evidence="1 2" key="2">
    <citation type="journal article" date="2022" name="Mol. Ecol. Resour.">
        <title>The genomes of chicory, endive, great burdock and yacon provide insights into Asteraceae paleo-polyploidization history and plant inulin production.</title>
        <authorList>
            <person name="Fan W."/>
            <person name="Wang S."/>
            <person name="Wang H."/>
            <person name="Wang A."/>
            <person name="Jiang F."/>
            <person name="Liu H."/>
            <person name="Zhao H."/>
            <person name="Xu D."/>
            <person name="Zhang Y."/>
        </authorList>
    </citation>
    <scope>NUCLEOTIDE SEQUENCE [LARGE SCALE GENOMIC DNA]</scope>
    <source>
        <strain evidence="2">cv. Niubang</strain>
    </source>
</reference>
<dbReference type="Proteomes" id="UP001055879">
    <property type="component" value="Linkage Group LG03"/>
</dbReference>
<sequence>MRALQQDVPVDQHPKARILLGLWIFSLVSLTDADEEFHGDELEEALAKAATENNTVILVVANKAYTEGDKPMLDIFLDAFWLGIDTHPLTKHLLVVADMDVLWLRNPFLRLMNESLDLQISVDNFNGDQWSDNNPINTGFYMIRSNEKTIALYDEWYDEKDRSPGKKEQDVLFDLMRKGAFKRLGLEVRFLDTVYFSGFCQNSRDVHVVSTVHANCCRSIRAKVADLIAVLHDWKRYRASSGDVSGFRWSEHIACKNSWHRRR</sequence>
<gene>
    <name evidence="1" type="ORF">L6452_12390</name>
</gene>
<accession>A0ACB9DR29</accession>
<organism evidence="1 2">
    <name type="scientific">Arctium lappa</name>
    <name type="common">Greater burdock</name>
    <name type="synonym">Lappa major</name>
    <dbReference type="NCBI Taxonomy" id="4217"/>
    <lineage>
        <taxon>Eukaryota</taxon>
        <taxon>Viridiplantae</taxon>
        <taxon>Streptophyta</taxon>
        <taxon>Embryophyta</taxon>
        <taxon>Tracheophyta</taxon>
        <taxon>Spermatophyta</taxon>
        <taxon>Magnoliopsida</taxon>
        <taxon>eudicotyledons</taxon>
        <taxon>Gunneridae</taxon>
        <taxon>Pentapetalae</taxon>
        <taxon>asterids</taxon>
        <taxon>campanulids</taxon>
        <taxon>Asterales</taxon>
        <taxon>Asteraceae</taxon>
        <taxon>Carduoideae</taxon>
        <taxon>Cardueae</taxon>
        <taxon>Arctiinae</taxon>
        <taxon>Arctium</taxon>
    </lineage>
</organism>
<evidence type="ECO:0000313" key="1">
    <source>
        <dbReference type="EMBL" id="KAI3748940.1"/>
    </source>
</evidence>
<proteinExistence type="predicted"/>
<protein>
    <submittedName>
        <fullName evidence="1">Uncharacterized protein</fullName>
    </submittedName>
</protein>
<name>A0ACB9DR29_ARCLA</name>
<evidence type="ECO:0000313" key="2">
    <source>
        <dbReference type="Proteomes" id="UP001055879"/>
    </source>
</evidence>
<keyword evidence="2" id="KW-1185">Reference proteome</keyword>
<dbReference type="EMBL" id="CM042049">
    <property type="protein sequence ID" value="KAI3748940.1"/>
    <property type="molecule type" value="Genomic_DNA"/>
</dbReference>